<evidence type="ECO:0000256" key="4">
    <source>
        <dbReference type="ARBA" id="ARBA00023033"/>
    </source>
</evidence>
<dbReference type="PANTHER" id="PTHR30011">
    <property type="entry name" value="ALKANESULFONATE MONOOXYGENASE-RELATED"/>
    <property type="match status" value="1"/>
</dbReference>
<dbReference type="InterPro" id="IPR036661">
    <property type="entry name" value="Luciferase-like_sf"/>
</dbReference>
<name>V8QWU6_9BURK</name>
<dbReference type="AlphaFoldDB" id="V8QWU6"/>
<protein>
    <submittedName>
        <fullName evidence="8">Monooxygenase</fullName>
    </submittedName>
</protein>
<evidence type="ECO:0000256" key="3">
    <source>
        <dbReference type="ARBA" id="ARBA00023002"/>
    </source>
</evidence>
<feature type="binding site" evidence="6">
    <location>
        <position position="60"/>
    </location>
    <ligand>
        <name>FMN</name>
        <dbReference type="ChEBI" id="CHEBI:58210"/>
    </ligand>
</feature>
<dbReference type="Pfam" id="PF00296">
    <property type="entry name" value="Bac_luciferase"/>
    <property type="match status" value="1"/>
</dbReference>
<dbReference type="GO" id="GO:0016705">
    <property type="term" value="F:oxidoreductase activity, acting on paired donors, with incorporation or reduction of molecular oxygen"/>
    <property type="evidence" value="ECO:0007669"/>
    <property type="project" value="InterPro"/>
</dbReference>
<gene>
    <name evidence="8" type="ORF">W822_02720</name>
</gene>
<dbReference type="PATRIC" id="fig|1424334.3.peg.546"/>
<dbReference type="CDD" id="cd01095">
    <property type="entry name" value="Nitrilotriacetate_monoxgenase"/>
    <property type="match status" value="1"/>
</dbReference>
<evidence type="ECO:0000256" key="2">
    <source>
        <dbReference type="ARBA" id="ARBA00022643"/>
    </source>
</evidence>
<feature type="binding site" evidence="6">
    <location>
        <position position="106"/>
    </location>
    <ligand>
        <name>FMN</name>
        <dbReference type="ChEBI" id="CHEBI:58210"/>
    </ligand>
</feature>
<evidence type="ECO:0000313" key="9">
    <source>
        <dbReference type="Proteomes" id="UP000018733"/>
    </source>
</evidence>
<feature type="binding site" evidence="6">
    <location>
        <position position="156"/>
    </location>
    <ligand>
        <name>FMN</name>
        <dbReference type="ChEBI" id="CHEBI:58210"/>
    </ligand>
</feature>
<evidence type="ECO:0000313" key="8">
    <source>
        <dbReference type="EMBL" id="ETF04102.1"/>
    </source>
</evidence>
<organism evidence="8 9">
    <name type="scientific">Advenella kashmirensis W13003</name>
    <dbReference type="NCBI Taxonomy" id="1424334"/>
    <lineage>
        <taxon>Bacteria</taxon>
        <taxon>Pseudomonadati</taxon>
        <taxon>Pseudomonadota</taxon>
        <taxon>Betaproteobacteria</taxon>
        <taxon>Burkholderiales</taxon>
        <taxon>Alcaligenaceae</taxon>
    </lineage>
</organism>
<comment type="caution">
    <text evidence="8">The sequence shown here is derived from an EMBL/GenBank/DDBJ whole genome shotgun (WGS) entry which is preliminary data.</text>
</comment>
<evidence type="ECO:0000259" key="7">
    <source>
        <dbReference type="Pfam" id="PF00296"/>
    </source>
</evidence>
<proteinExistence type="inferred from homology"/>
<dbReference type="OrthoDB" id="4505903at2"/>
<keyword evidence="3" id="KW-0560">Oxidoreductase</keyword>
<dbReference type="InterPro" id="IPR011251">
    <property type="entry name" value="Luciferase-like_dom"/>
</dbReference>
<comment type="similarity">
    <text evidence="5">Belongs to the NtaA/SnaA/DszA monooxygenase family.</text>
</comment>
<feature type="binding site" evidence="6">
    <location>
        <position position="160"/>
    </location>
    <ligand>
        <name>FMN</name>
        <dbReference type="ChEBI" id="CHEBI:58210"/>
    </ligand>
</feature>
<keyword evidence="4 8" id="KW-0503">Monooxygenase</keyword>
<keyword evidence="9" id="KW-1185">Reference proteome</keyword>
<dbReference type="PANTHER" id="PTHR30011:SF16">
    <property type="entry name" value="C2H2 FINGER DOMAIN TRANSCRIPTION FACTOR (EUROFUNG)-RELATED"/>
    <property type="match status" value="1"/>
</dbReference>
<sequence>MQKKKRQMSLIGFLQAQNCSTYPGSWRHAATTPDFLTPEYYQRIARVLEEGKFHMAFFDDRLAMPDIYAGDHADTVKHGIRAVKMDPVVVLSAMAAVTSRLGLGATYSTTYYEPYHVARTFATLDLMTKGRAAWNVVTSLNDSEAANFGSSSHLEHDQRYERADEFLEATLGHWDTWQEDALVVDKTSGLFAHPEKVTRLDHRGDYFNSRGPFTVPRSPQGQPVLIQAGQSGRGKAFAARWAEFIFVVYPNLDMAKKQYADMKSVIAGAGRDPATVQIATACYVVVGETDEIARQKMEYADSMAKEEDALALICEVLNHDFADRDIDEPINDEDMKAVSGWRAFRDRVVMLSGKSNPSVRDFIDYSKRARLKEFNVFVGSPTTVADEMEKWFIEEGCDGFVISPTHTPGSYEDFVRLVVPELQRRGVFRKDYEGHTLRENLGLPYPNSGDWRRAQQQAATVSRKATEQVE</sequence>
<dbReference type="Proteomes" id="UP000018733">
    <property type="component" value="Unassembled WGS sequence"/>
</dbReference>
<evidence type="ECO:0000256" key="6">
    <source>
        <dbReference type="PIRSR" id="PIRSR000337-1"/>
    </source>
</evidence>
<dbReference type="InterPro" id="IPR051260">
    <property type="entry name" value="Diverse_substr_monoxygenases"/>
</dbReference>
<dbReference type="NCBIfam" id="TIGR03860">
    <property type="entry name" value="FMN_nitrolo"/>
    <property type="match status" value="1"/>
</dbReference>
<dbReference type="SUPFAM" id="SSF51679">
    <property type="entry name" value="Bacterial luciferase-like"/>
    <property type="match status" value="1"/>
</dbReference>
<dbReference type="RefSeq" id="WP_024003612.1">
    <property type="nucleotide sequence ID" value="NZ_KI650979.1"/>
</dbReference>
<evidence type="ECO:0000256" key="1">
    <source>
        <dbReference type="ARBA" id="ARBA00022630"/>
    </source>
</evidence>
<reference evidence="8 9" key="1">
    <citation type="journal article" date="2014" name="Genome Announc.">
        <title>Draft Genome Sequence of Advenella kashmirensis Strain W13003, a Polycyclic Aromatic Hydrocarbon-Degrading Bacterium.</title>
        <authorList>
            <person name="Wang X."/>
            <person name="Jin D."/>
            <person name="Zhou L."/>
            <person name="Wu L."/>
            <person name="An W."/>
            <person name="Zhao L."/>
        </authorList>
    </citation>
    <scope>NUCLEOTIDE SEQUENCE [LARGE SCALE GENOMIC DNA]</scope>
    <source>
        <strain evidence="8 9">W13003</strain>
    </source>
</reference>
<keyword evidence="1 6" id="KW-0285">Flavoprotein</keyword>
<dbReference type="InterPro" id="IPR016215">
    <property type="entry name" value="NTA_MOA"/>
</dbReference>
<feature type="domain" description="Luciferase-like" evidence="7">
    <location>
        <begin position="26"/>
        <end position="390"/>
    </location>
</feature>
<dbReference type="PIRSF" id="PIRSF000337">
    <property type="entry name" value="NTA_MOA"/>
    <property type="match status" value="1"/>
</dbReference>
<dbReference type="EMBL" id="AYXT01000001">
    <property type="protein sequence ID" value="ETF04102.1"/>
    <property type="molecule type" value="Genomic_DNA"/>
</dbReference>
<evidence type="ECO:0000256" key="5">
    <source>
        <dbReference type="ARBA" id="ARBA00033748"/>
    </source>
</evidence>
<dbReference type="Gene3D" id="3.20.20.30">
    <property type="entry name" value="Luciferase-like domain"/>
    <property type="match status" value="1"/>
</dbReference>
<dbReference type="STRING" id="1424334.W822_02720"/>
<dbReference type="HOGENOM" id="CLU_022256_1_2_4"/>
<dbReference type="eggNOG" id="COG2141">
    <property type="taxonomic scope" value="Bacteria"/>
</dbReference>
<feature type="binding site" evidence="6">
    <location>
        <position position="231"/>
    </location>
    <ligand>
        <name>FMN</name>
        <dbReference type="ChEBI" id="CHEBI:58210"/>
    </ligand>
</feature>
<accession>V8QWU6</accession>
<keyword evidence="2 6" id="KW-0288">FMN</keyword>
<dbReference type="GO" id="GO:0004497">
    <property type="term" value="F:monooxygenase activity"/>
    <property type="evidence" value="ECO:0007669"/>
    <property type="project" value="UniProtKB-KW"/>
</dbReference>